<evidence type="ECO:0000313" key="4">
    <source>
        <dbReference type="EMBL" id="SHE42743.1"/>
    </source>
</evidence>
<dbReference type="GeneID" id="90996511"/>
<dbReference type="PANTHER" id="PTHR21666:SF270">
    <property type="entry name" value="MUREIN HYDROLASE ACTIVATOR ENVC"/>
    <property type="match status" value="1"/>
</dbReference>
<evidence type="ECO:0000256" key="1">
    <source>
        <dbReference type="SAM" id="Coils"/>
    </source>
</evidence>
<dbReference type="InterPro" id="IPR050570">
    <property type="entry name" value="Cell_wall_metabolism_enzyme"/>
</dbReference>
<dbReference type="Pfam" id="PF01551">
    <property type="entry name" value="Peptidase_M23"/>
    <property type="match status" value="1"/>
</dbReference>
<dbReference type="RefSeq" id="WP_072973069.1">
    <property type="nucleotide sequence ID" value="NZ_FQTY01000002.1"/>
</dbReference>
<feature type="coiled-coil region" evidence="1">
    <location>
        <begin position="58"/>
        <end position="113"/>
    </location>
</feature>
<feature type="transmembrane region" description="Helical" evidence="2">
    <location>
        <begin position="32"/>
        <end position="49"/>
    </location>
</feature>
<evidence type="ECO:0000256" key="2">
    <source>
        <dbReference type="SAM" id="Phobius"/>
    </source>
</evidence>
<reference evidence="5" key="1">
    <citation type="submission" date="2016-11" db="EMBL/GenBank/DDBJ databases">
        <authorList>
            <person name="Varghese N."/>
            <person name="Submissions S."/>
        </authorList>
    </citation>
    <scope>NUCLEOTIDE SEQUENCE [LARGE SCALE GENOMIC DNA]</scope>
    <source>
        <strain evidence="5">DSM 18095</strain>
    </source>
</reference>
<keyword evidence="2" id="KW-0812">Transmembrane</keyword>
<accession>A0A1M4TE62</accession>
<dbReference type="GO" id="GO:0004222">
    <property type="term" value="F:metalloendopeptidase activity"/>
    <property type="evidence" value="ECO:0007669"/>
    <property type="project" value="TreeGrafter"/>
</dbReference>
<keyword evidence="2" id="KW-1133">Transmembrane helix</keyword>
<gene>
    <name evidence="4" type="ORF">SAMN02745784_00633</name>
</gene>
<keyword evidence="2" id="KW-0472">Membrane</keyword>
<dbReference type="FunFam" id="2.70.70.10:FF:000006">
    <property type="entry name" value="M23 family peptidase"/>
    <property type="match status" value="1"/>
</dbReference>
<protein>
    <submittedName>
        <fullName evidence="4">Peptidase family M23</fullName>
    </submittedName>
</protein>
<dbReference type="EMBL" id="FQTY01000002">
    <property type="protein sequence ID" value="SHE42743.1"/>
    <property type="molecule type" value="Genomic_DNA"/>
</dbReference>
<feature type="domain" description="M23ase beta-sheet core" evidence="3">
    <location>
        <begin position="202"/>
        <end position="296"/>
    </location>
</feature>
<keyword evidence="1" id="KW-0175">Coiled coil</keyword>
<organism evidence="4 5">
    <name type="scientific">Tissierella praeacuta DSM 18095</name>
    <dbReference type="NCBI Taxonomy" id="1123404"/>
    <lineage>
        <taxon>Bacteria</taxon>
        <taxon>Bacillati</taxon>
        <taxon>Bacillota</taxon>
        <taxon>Tissierellia</taxon>
        <taxon>Tissierellales</taxon>
        <taxon>Tissierellaceae</taxon>
        <taxon>Tissierella</taxon>
    </lineage>
</organism>
<dbReference type="SUPFAM" id="SSF51261">
    <property type="entry name" value="Duplicated hybrid motif"/>
    <property type="match status" value="1"/>
</dbReference>
<dbReference type="STRING" id="1123404.SAMN02745784_00633"/>
<dbReference type="CDD" id="cd12797">
    <property type="entry name" value="M23_peptidase"/>
    <property type="match status" value="1"/>
</dbReference>
<dbReference type="PANTHER" id="PTHR21666">
    <property type="entry name" value="PEPTIDASE-RELATED"/>
    <property type="match status" value="1"/>
</dbReference>
<name>A0A1M4TE62_9FIRM</name>
<dbReference type="InterPro" id="IPR016047">
    <property type="entry name" value="M23ase_b-sheet_dom"/>
</dbReference>
<dbReference type="Gene3D" id="2.70.70.10">
    <property type="entry name" value="Glucose Permease (Domain IIA)"/>
    <property type="match status" value="1"/>
</dbReference>
<dbReference type="InterPro" id="IPR011055">
    <property type="entry name" value="Dup_hybrid_motif"/>
</dbReference>
<dbReference type="Proteomes" id="UP000184114">
    <property type="component" value="Unassembled WGS sequence"/>
</dbReference>
<proteinExistence type="predicted"/>
<sequence>MNSKGNSKICIMIVPHTEKVRKLVIPQWMPKALLSIFSAFTIVLLLYIGRNTTYHLSLKQEANNKSSIINDLKEENRKKDLELANLKSQNKQLQNKTIQVENKLVEIDELQRVLEEMAGISRPSKGGETSPNISLKSLDSEMEMDVLTEVLEDKKLELEVFIEDLESKFSYLKSVPDLMPTSGRLTSKFGNRKNPFGRGIQFHPGIDIANSKGTNIIASAKGTVIFSGRKGGYGKTIIINHGYGYKTLYAHNNDLLVSVGDKVDKGQLIAKMGKTGRSTGHHLHFEIHKNGSPVNPFDIIKD</sequence>
<evidence type="ECO:0000259" key="3">
    <source>
        <dbReference type="Pfam" id="PF01551"/>
    </source>
</evidence>
<dbReference type="AlphaFoldDB" id="A0A1M4TE62"/>
<keyword evidence="5" id="KW-1185">Reference proteome</keyword>
<evidence type="ECO:0000313" key="5">
    <source>
        <dbReference type="Proteomes" id="UP000184114"/>
    </source>
</evidence>